<dbReference type="Proteomes" id="UP000318667">
    <property type="component" value="Unassembled WGS sequence"/>
</dbReference>
<evidence type="ECO:0000313" key="3">
    <source>
        <dbReference type="Proteomes" id="UP000318667"/>
    </source>
</evidence>
<dbReference type="GeneID" id="65401592"/>
<name>A0A562K6J8_9BACI</name>
<organism evidence="2 3">
    <name type="scientific">Cytobacillus oceanisediminis</name>
    <dbReference type="NCBI Taxonomy" id="665099"/>
    <lineage>
        <taxon>Bacteria</taxon>
        <taxon>Bacillati</taxon>
        <taxon>Bacillota</taxon>
        <taxon>Bacilli</taxon>
        <taxon>Bacillales</taxon>
        <taxon>Bacillaceae</taxon>
        <taxon>Cytobacillus</taxon>
    </lineage>
</organism>
<evidence type="ECO:0000256" key="1">
    <source>
        <dbReference type="SAM" id="Phobius"/>
    </source>
</evidence>
<keyword evidence="1" id="KW-1133">Transmembrane helix</keyword>
<dbReference type="AlphaFoldDB" id="A0A562K6J8"/>
<keyword evidence="1" id="KW-0472">Membrane</keyword>
<dbReference type="RefSeq" id="WP_144539204.1">
    <property type="nucleotide sequence ID" value="NZ_CBCSDC010000025.1"/>
</dbReference>
<reference evidence="2 3" key="1">
    <citation type="journal article" date="2015" name="Stand. Genomic Sci.">
        <title>Genomic Encyclopedia of Bacterial and Archaeal Type Strains, Phase III: the genomes of soil and plant-associated and newly described type strains.</title>
        <authorList>
            <person name="Whitman W.B."/>
            <person name="Woyke T."/>
            <person name="Klenk H.P."/>
            <person name="Zhou Y."/>
            <person name="Lilburn T.G."/>
            <person name="Beck B.J."/>
            <person name="De Vos P."/>
            <person name="Vandamme P."/>
            <person name="Eisen J.A."/>
            <person name="Garrity G."/>
            <person name="Hugenholtz P."/>
            <person name="Kyrpides N.C."/>
        </authorList>
    </citation>
    <scope>NUCLEOTIDE SEQUENCE [LARGE SCALE GENOMIC DNA]</scope>
    <source>
        <strain evidence="2 3">CGMCC 1.10115</strain>
    </source>
</reference>
<comment type="caution">
    <text evidence="2">The sequence shown here is derived from an EMBL/GenBank/DDBJ whole genome shotgun (WGS) entry which is preliminary data.</text>
</comment>
<evidence type="ECO:0000313" key="2">
    <source>
        <dbReference type="EMBL" id="TWH90854.1"/>
    </source>
</evidence>
<gene>
    <name evidence="2" type="ORF">IQ19_00304</name>
</gene>
<keyword evidence="3" id="KW-1185">Reference proteome</keyword>
<feature type="transmembrane region" description="Helical" evidence="1">
    <location>
        <begin position="128"/>
        <end position="150"/>
    </location>
</feature>
<accession>A0A562K6J8</accession>
<dbReference type="EMBL" id="VLKI01000001">
    <property type="protein sequence ID" value="TWH90854.1"/>
    <property type="molecule type" value="Genomic_DNA"/>
</dbReference>
<sequence length="158" mass="18683">MPYRREKWKFLLEWKLVEENKWVGKVGPSNFVIVAIKPLENGKYELKYTDAPLNEVKGYEIVDIANKYGVSLDNKELITLRVFDDYYHEYEWISICDNRDVLIQELVGGTSFDINLLKDLKEPKDRSLFPSIQTMFMTFGTTVMAIWLTYLPTRLRMK</sequence>
<proteinExistence type="predicted"/>
<protein>
    <submittedName>
        <fullName evidence="2">Uncharacterized protein</fullName>
    </submittedName>
</protein>
<keyword evidence="1" id="KW-0812">Transmembrane</keyword>